<sequence>MYPRSPATIELFNHLGDFSLGDVRVQPRVHSLCYHQGMSNGRFQEILPPADNVPRRVQQLPTSTVNSVGKALLPPPKAPDGLPESLRRCGTLGLTVPISSLRSPTSQPQPIGFFSMTASLTAGVHHHSTSLEPD</sequence>
<protein>
    <submittedName>
        <fullName evidence="1">Uncharacterized protein</fullName>
    </submittedName>
</protein>
<gene>
    <name evidence="1" type="ORF">CHARACLAT_033575</name>
</gene>
<proteinExistence type="predicted"/>
<name>A0ABU7DLY7_9TELE</name>
<evidence type="ECO:0000313" key="2">
    <source>
        <dbReference type="Proteomes" id="UP001352852"/>
    </source>
</evidence>
<keyword evidence="2" id="KW-1185">Reference proteome</keyword>
<dbReference type="Proteomes" id="UP001352852">
    <property type="component" value="Unassembled WGS sequence"/>
</dbReference>
<dbReference type="EMBL" id="JAHUTJ010032142">
    <property type="protein sequence ID" value="MED6276096.1"/>
    <property type="molecule type" value="Genomic_DNA"/>
</dbReference>
<comment type="caution">
    <text evidence="1">The sequence shown here is derived from an EMBL/GenBank/DDBJ whole genome shotgun (WGS) entry which is preliminary data.</text>
</comment>
<organism evidence="1 2">
    <name type="scientific">Characodon lateralis</name>
    <dbReference type="NCBI Taxonomy" id="208331"/>
    <lineage>
        <taxon>Eukaryota</taxon>
        <taxon>Metazoa</taxon>
        <taxon>Chordata</taxon>
        <taxon>Craniata</taxon>
        <taxon>Vertebrata</taxon>
        <taxon>Euteleostomi</taxon>
        <taxon>Actinopterygii</taxon>
        <taxon>Neopterygii</taxon>
        <taxon>Teleostei</taxon>
        <taxon>Neoteleostei</taxon>
        <taxon>Acanthomorphata</taxon>
        <taxon>Ovalentaria</taxon>
        <taxon>Atherinomorphae</taxon>
        <taxon>Cyprinodontiformes</taxon>
        <taxon>Goodeidae</taxon>
        <taxon>Characodon</taxon>
    </lineage>
</organism>
<reference evidence="1 2" key="1">
    <citation type="submission" date="2021-06" db="EMBL/GenBank/DDBJ databases">
        <authorList>
            <person name="Palmer J.M."/>
        </authorList>
    </citation>
    <scope>NUCLEOTIDE SEQUENCE [LARGE SCALE GENOMIC DNA]</scope>
    <source>
        <strain evidence="1 2">CL_MEX2019</strain>
        <tissue evidence="1">Muscle</tissue>
    </source>
</reference>
<accession>A0ABU7DLY7</accession>
<evidence type="ECO:0000313" key="1">
    <source>
        <dbReference type="EMBL" id="MED6276096.1"/>
    </source>
</evidence>